<reference evidence="2 3" key="1">
    <citation type="submission" date="2023-03" db="EMBL/GenBank/DDBJ databases">
        <title>High recombination rates correlate with genetic variation in Cardiocondyla obscurior ants.</title>
        <authorList>
            <person name="Errbii M."/>
        </authorList>
    </citation>
    <scope>NUCLEOTIDE SEQUENCE [LARGE SCALE GENOMIC DNA]</scope>
    <source>
        <strain evidence="2">Alpha-2009</strain>
        <tissue evidence="2">Whole body</tissue>
    </source>
</reference>
<evidence type="ECO:0008006" key="4">
    <source>
        <dbReference type="Google" id="ProtNLM"/>
    </source>
</evidence>
<comment type="caution">
    <text evidence="2">The sequence shown here is derived from an EMBL/GenBank/DDBJ whole genome shotgun (WGS) entry which is preliminary data.</text>
</comment>
<keyword evidence="1" id="KW-1133">Transmembrane helix</keyword>
<organism evidence="2 3">
    <name type="scientific">Cardiocondyla obscurior</name>
    <dbReference type="NCBI Taxonomy" id="286306"/>
    <lineage>
        <taxon>Eukaryota</taxon>
        <taxon>Metazoa</taxon>
        <taxon>Ecdysozoa</taxon>
        <taxon>Arthropoda</taxon>
        <taxon>Hexapoda</taxon>
        <taxon>Insecta</taxon>
        <taxon>Pterygota</taxon>
        <taxon>Neoptera</taxon>
        <taxon>Endopterygota</taxon>
        <taxon>Hymenoptera</taxon>
        <taxon>Apocrita</taxon>
        <taxon>Aculeata</taxon>
        <taxon>Formicoidea</taxon>
        <taxon>Formicidae</taxon>
        <taxon>Myrmicinae</taxon>
        <taxon>Cardiocondyla</taxon>
    </lineage>
</organism>
<evidence type="ECO:0000256" key="1">
    <source>
        <dbReference type="SAM" id="Phobius"/>
    </source>
</evidence>
<dbReference type="AlphaFoldDB" id="A0AAW2G3F0"/>
<keyword evidence="1" id="KW-0812">Transmembrane</keyword>
<name>A0AAW2G3F0_9HYME</name>
<sequence>MRDVYAFIFCFILRIYVYNVFIFTLDFWIAIRDRLARIQYSPEQIIPGVCQHRLISRDAIKYIRQIPHTAVLIRSWIANCVTFRHCYLLCGLQKCAAKRALTVRSRENA</sequence>
<gene>
    <name evidence="2" type="ORF">PUN28_006842</name>
</gene>
<evidence type="ECO:0000313" key="2">
    <source>
        <dbReference type="EMBL" id="KAL0121589.1"/>
    </source>
</evidence>
<feature type="transmembrane region" description="Helical" evidence="1">
    <location>
        <begin position="6"/>
        <end position="31"/>
    </location>
</feature>
<keyword evidence="1" id="KW-0472">Membrane</keyword>
<dbReference type="Proteomes" id="UP001430953">
    <property type="component" value="Unassembled WGS sequence"/>
</dbReference>
<proteinExistence type="predicted"/>
<accession>A0AAW2G3F0</accession>
<keyword evidence="3" id="KW-1185">Reference proteome</keyword>
<protein>
    <recommendedName>
        <fullName evidence="4">Secreted protein</fullName>
    </recommendedName>
</protein>
<evidence type="ECO:0000313" key="3">
    <source>
        <dbReference type="Proteomes" id="UP001430953"/>
    </source>
</evidence>
<dbReference type="EMBL" id="JADYXP020000006">
    <property type="protein sequence ID" value="KAL0121589.1"/>
    <property type="molecule type" value="Genomic_DNA"/>
</dbReference>